<reference evidence="2" key="1">
    <citation type="submission" date="2021-06" db="EMBL/GenBank/DDBJ databases">
        <authorList>
            <person name="Kallberg Y."/>
            <person name="Tangrot J."/>
            <person name="Rosling A."/>
        </authorList>
    </citation>
    <scope>NUCLEOTIDE SEQUENCE</scope>
    <source>
        <strain evidence="2">FL130A</strain>
    </source>
</reference>
<feature type="coiled-coil region" evidence="1">
    <location>
        <begin position="10"/>
        <end position="94"/>
    </location>
</feature>
<evidence type="ECO:0000256" key="1">
    <source>
        <dbReference type="SAM" id="Coils"/>
    </source>
</evidence>
<dbReference type="OrthoDB" id="10473991at2759"/>
<keyword evidence="1" id="KW-0175">Coiled coil</keyword>
<keyword evidence="3" id="KW-1185">Reference proteome</keyword>
<protein>
    <submittedName>
        <fullName evidence="2">9400_t:CDS:1</fullName>
    </submittedName>
</protein>
<gene>
    <name evidence="2" type="ORF">ALEPTO_LOCUS8720</name>
</gene>
<dbReference type="EMBL" id="CAJVPS010005454">
    <property type="protein sequence ID" value="CAG8615074.1"/>
    <property type="molecule type" value="Genomic_DNA"/>
</dbReference>
<dbReference type="Proteomes" id="UP000789508">
    <property type="component" value="Unassembled WGS sequence"/>
</dbReference>
<name>A0A9N9GNP2_9GLOM</name>
<dbReference type="AlphaFoldDB" id="A0A9N9GNP2"/>
<organism evidence="2 3">
    <name type="scientific">Ambispora leptoticha</name>
    <dbReference type="NCBI Taxonomy" id="144679"/>
    <lineage>
        <taxon>Eukaryota</taxon>
        <taxon>Fungi</taxon>
        <taxon>Fungi incertae sedis</taxon>
        <taxon>Mucoromycota</taxon>
        <taxon>Glomeromycotina</taxon>
        <taxon>Glomeromycetes</taxon>
        <taxon>Archaeosporales</taxon>
        <taxon>Ambisporaceae</taxon>
        <taxon>Ambispora</taxon>
    </lineage>
</organism>
<evidence type="ECO:0000313" key="3">
    <source>
        <dbReference type="Proteomes" id="UP000789508"/>
    </source>
</evidence>
<proteinExistence type="predicted"/>
<evidence type="ECO:0000313" key="2">
    <source>
        <dbReference type="EMBL" id="CAG8615074.1"/>
    </source>
</evidence>
<accession>A0A9N9GNP2</accession>
<sequence length="96" mass="11633">MTNQNNILTEEEIKEHLEDKEFRKKQERNELLEINKQLEEEQKVWEEALELEEDISKCHLDALEVARQWRVRQSKEKDDNLEKASRKIEVLENVMA</sequence>
<comment type="caution">
    <text evidence="2">The sequence shown here is derived from an EMBL/GenBank/DDBJ whole genome shotgun (WGS) entry which is preliminary data.</text>
</comment>